<name>A0A5N6PNY9_9ASTR</name>
<feature type="compositionally biased region" description="Low complexity" evidence="1">
    <location>
        <begin position="252"/>
        <end position="271"/>
    </location>
</feature>
<dbReference type="EMBL" id="SZYD01000003">
    <property type="protein sequence ID" value="KAD6794867.1"/>
    <property type="molecule type" value="Genomic_DNA"/>
</dbReference>
<feature type="region of interest" description="Disordered" evidence="1">
    <location>
        <begin position="252"/>
        <end position="277"/>
    </location>
</feature>
<reference evidence="2 3" key="1">
    <citation type="submission" date="2019-05" db="EMBL/GenBank/DDBJ databases">
        <title>Mikania micrantha, genome provides insights into the molecular mechanism of rapid growth.</title>
        <authorList>
            <person name="Liu B."/>
        </authorList>
    </citation>
    <scope>NUCLEOTIDE SEQUENCE [LARGE SCALE GENOMIC DNA]</scope>
    <source>
        <strain evidence="2">NLD-2019</strain>
        <tissue evidence="2">Leaf</tissue>
    </source>
</reference>
<proteinExistence type="predicted"/>
<evidence type="ECO:0000313" key="3">
    <source>
        <dbReference type="Proteomes" id="UP000326396"/>
    </source>
</evidence>
<sequence>MENVHKTNHLKDDDDDNDDDQPPRDHLSGSYIRSLVKHLTSTKPKDSFNANHKLPESVNSNGECVTDHSSMEQESPPPGPPPPPPPPVKKQVRRRRHTSKPYQERLLNMAEARREIVTALKFHRASMKQRETTAGKPYPQLDQSSGSIAATCTTVAGNYLECYSSSPQVPYHWAGSGPPPLPSLNHENLDFALPNQTLGLNLSFQDFINLDANLYHNPLSNFPSTSSTSLSPSSSASSSAVAVSHATTTAEEVVATTSTTTSSSSSSSSSSGAMMSGDLHHTIDEEEMEEIRWLGEKHQMEWNDTMNSLMSMRWFKFLKNINEIEPENEKFDFNDEINPFDQDFEFPSW</sequence>
<comment type="caution">
    <text evidence="2">The sequence shown here is derived from an EMBL/GenBank/DDBJ whole genome shotgun (WGS) entry which is preliminary data.</text>
</comment>
<dbReference type="PANTHER" id="PTHR37256">
    <property type="entry name" value="E1A-BINDING PROTEIN P400-LIKE"/>
    <property type="match status" value="1"/>
</dbReference>
<dbReference type="Proteomes" id="UP000326396">
    <property type="component" value="Linkage Group LG11"/>
</dbReference>
<feature type="compositionally biased region" description="Basic residues" evidence="1">
    <location>
        <begin position="90"/>
        <end position="99"/>
    </location>
</feature>
<protein>
    <submittedName>
        <fullName evidence="2">Uncharacterized protein</fullName>
    </submittedName>
</protein>
<gene>
    <name evidence="2" type="ORF">E3N88_05763</name>
</gene>
<dbReference type="SUPFAM" id="SSF101447">
    <property type="entry name" value="Formin homology 2 domain (FH2 domain)"/>
    <property type="match status" value="1"/>
</dbReference>
<keyword evidence="3" id="KW-1185">Reference proteome</keyword>
<dbReference type="AlphaFoldDB" id="A0A5N6PNY9"/>
<evidence type="ECO:0000313" key="2">
    <source>
        <dbReference type="EMBL" id="KAD6794867.1"/>
    </source>
</evidence>
<feature type="region of interest" description="Disordered" evidence="1">
    <location>
        <begin position="1"/>
        <end position="105"/>
    </location>
</feature>
<organism evidence="2 3">
    <name type="scientific">Mikania micrantha</name>
    <name type="common">bitter vine</name>
    <dbReference type="NCBI Taxonomy" id="192012"/>
    <lineage>
        <taxon>Eukaryota</taxon>
        <taxon>Viridiplantae</taxon>
        <taxon>Streptophyta</taxon>
        <taxon>Embryophyta</taxon>
        <taxon>Tracheophyta</taxon>
        <taxon>Spermatophyta</taxon>
        <taxon>Magnoliopsida</taxon>
        <taxon>eudicotyledons</taxon>
        <taxon>Gunneridae</taxon>
        <taxon>Pentapetalae</taxon>
        <taxon>asterids</taxon>
        <taxon>campanulids</taxon>
        <taxon>Asterales</taxon>
        <taxon>Asteraceae</taxon>
        <taxon>Asteroideae</taxon>
        <taxon>Heliantheae alliance</taxon>
        <taxon>Eupatorieae</taxon>
        <taxon>Mikania</taxon>
    </lineage>
</organism>
<dbReference type="PANTHER" id="PTHR37256:SF1">
    <property type="entry name" value="MYB-LIKE PROTEIN A"/>
    <property type="match status" value="1"/>
</dbReference>
<feature type="compositionally biased region" description="Pro residues" evidence="1">
    <location>
        <begin position="75"/>
        <end position="88"/>
    </location>
</feature>
<accession>A0A5N6PNY9</accession>
<dbReference type="OrthoDB" id="692030at2759"/>
<evidence type="ECO:0000256" key="1">
    <source>
        <dbReference type="SAM" id="MobiDB-lite"/>
    </source>
</evidence>